<keyword evidence="6 7" id="KW-0472">Membrane</keyword>
<evidence type="ECO:0000256" key="7">
    <source>
        <dbReference type="SAM" id="Phobius"/>
    </source>
</evidence>
<dbReference type="Proteomes" id="UP000256763">
    <property type="component" value="Unassembled WGS sequence"/>
</dbReference>
<gene>
    <name evidence="9" type="ORF">CAL65_03555</name>
</gene>
<evidence type="ECO:0000256" key="1">
    <source>
        <dbReference type="ARBA" id="ARBA00004651"/>
    </source>
</evidence>
<feature type="transmembrane region" description="Helical" evidence="7">
    <location>
        <begin position="62"/>
        <end position="79"/>
    </location>
</feature>
<feature type="transmembrane region" description="Helical" evidence="7">
    <location>
        <begin position="186"/>
        <end position="207"/>
    </location>
</feature>
<evidence type="ECO:0000256" key="4">
    <source>
        <dbReference type="ARBA" id="ARBA00022692"/>
    </source>
</evidence>
<evidence type="ECO:0000256" key="3">
    <source>
        <dbReference type="ARBA" id="ARBA00022475"/>
    </source>
</evidence>
<feature type="domain" description="Na+/H+ antiporter MnhB subunit-related protein" evidence="8">
    <location>
        <begin position="102"/>
        <end position="200"/>
    </location>
</feature>
<accession>A0A3E0X3B0</accession>
<evidence type="ECO:0000256" key="5">
    <source>
        <dbReference type="ARBA" id="ARBA00022989"/>
    </source>
</evidence>
<name>A0A3E0X3B0_9GAMM</name>
<dbReference type="AlphaFoldDB" id="A0A3E0X3B0"/>
<dbReference type="Pfam" id="PF04039">
    <property type="entry name" value="MnhB"/>
    <property type="match status" value="1"/>
</dbReference>
<evidence type="ECO:0000313" key="10">
    <source>
        <dbReference type="Proteomes" id="UP000256763"/>
    </source>
</evidence>
<feature type="transmembrane region" description="Helical" evidence="7">
    <location>
        <begin position="122"/>
        <end position="141"/>
    </location>
</feature>
<comment type="similarity">
    <text evidence="2">Belongs to the CPA3 antiporters (TC 2.A.63) subunit B family.</text>
</comment>
<sequence>MSRAFTCVFLILALAVGGLLAKVGLDIEPHGGLQPWIAEYLTASGVDHPVTAVLLNFRSWDTLLEVGVLVLAVLAARAVQGEPTEYEQTAVLSPLIVWVLPRLLLVAVLMAAYLFWAGTERSGGAFQGGTVLAAAGILLLLGHRLRQAPQGAAWRLVISVGLLTFLAIGALVALAGFNLLAYPPAWATGLIIAIEVVLTVSIGACFLDLAAIVHSEREGVA</sequence>
<keyword evidence="4 7" id="KW-0812">Transmembrane</keyword>
<feature type="transmembrane region" description="Helical" evidence="7">
    <location>
        <begin position="153"/>
        <end position="180"/>
    </location>
</feature>
<keyword evidence="3" id="KW-1003">Cell membrane</keyword>
<dbReference type="OrthoDB" id="4962908at2"/>
<keyword evidence="5 7" id="KW-1133">Transmembrane helix</keyword>
<dbReference type="RefSeq" id="WP_116301001.1">
    <property type="nucleotide sequence ID" value="NZ_NFZV01000002.1"/>
</dbReference>
<keyword evidence="10" id="KW-1185">Reference proteome</keyword>
<dbReference type="InterPro" id="IPR007182">
    <property type="entry name" value="MnhB"/>
</dbReference>
<dbReference type="GO" id="GO:0005886">
    <property type="term" value="C:plasma membrane"/>
    <property type="evidence" value="ECO:0007669"/>
    <property type="project" value="UniProtKB-SubCell"/>
</dbReference>
<comment type="subcellular location">
    <subcellularLocation>
        <location evidence="1">Cell membrane</location>
        <topology evidence="1">Multi-pass membrane protein</topology>
    </subcellularLocation>
</comment>
<organism evidence="9 10">
    <name type="scientific">Alkalilimnicola ehrlichii</name>
    <dbReference type="NCBI Taxonomy" id="351052"/>
    <lineage>
        <taxon>Bacteria</taxon>
        <taxon>Pseudomonadati</taxon>
        <taxon>Pseudomonadota</taxon>
        <taxon>Gammaproteobacteria</taxon>
        <taxon>Chromatiales</taxon>
        <taxon>Ectothiorhodospiraceae</taxon>
        <taxon>Alkalilimnicola</taxon>
    </lineage>
</organism>
<proteinExistence type="inferred from homology"/>
<dbReference type="InterPro" id="IPR050622">
    <property type="entry name" value="CPA3_antiporter_subunitB"/>
</dbReference>
<evidence type="ECO:0000259" key="8">
    <source>
        <dbReference type="Pfam" id="PF04039"/>
    </source>
</evidence>
<dbReference type="EMBL" id="NFZW01000002">
    <property type="protein sequence ID" value="RFA38985.1"/>
    <property type="molecule type" value="Genomic_DNA"/>
</dbReference>
<dbReference type="PANTHER" id="PTHR33932:SF4">
    <property type="entry name" value="NA(+)_H(+) ANTIPORTER SUBUNIT B"/>
    <property type="match status" value="1"/>
</dbReference>
<dbReference type="PANTHER" id="PTHR33932">
    <property type="entry name" value="NA(+)/H(+) ANTIPORTER SUBUNIT B"/>
    <property type="match status" value="1"/>
</dbReference>
<reference evidence="10" key="1">
    <citation type="submission" date="2017-05" db="EMBL/GenBank/DDBJ databases">
        <authorList>
            <person name="Sharma S."/>
            <person name="Sidhu C."/>
            <person name="Pinnaka A.K."/>
        </authorList>
    </citation>
    <scope>NUCLEOTIDE SEQUENCE [LARGE SCALE GENOMIC DNA]</scope>
    <source>
        <strain evidence="10">AK93</strain>
    </source>
</reference>
<comment type="caution">
    <text evidence="9">The sequence shown here is derived from an EMBL/GenBank/DDBJ whole genome shotgun (WGS) entry which is preliminary data.</text>
</comment>
<evidence type="ECO:0000256" key="2">
    <source>
        <dbReference type="ARBA" id="ARBA00009425"/>
    </source>
</evidence>
<feature type="transmembrane region" description="Helical" evidence="7">
    <location>
        <begin position="91"/>
        <end position="116"/>
    </location>
</feature>
<evidence type="ECO:0000256" key="6">
    <source>
        <dbReference type="ARBA" id="ARBA00023136"/>
    </source>
</evidence>
<evidence type="ECO:0000313" key="9">
    <source>
        <dbReference type="EMBL" id="RFA38985.1"/>
    </source>
</evidence>
<protein>
    <recommendedName>
        <fullName evidence="8">Na+/H+ antiporter MnhB subunit-related protein domain-containing protein</fullName>
    </recommendedName>
</protein>